<feature type="transmembrane region" description="Helical" evidence="1">
    <location>
        <begin position="96"/>
        <end position="123"/>
    </location>
</feature>
<keyword evidence="3" id="KW-1185">Reference proteome</keyword>
<evidence type="ECO:0000313" key="2">
    <source>
        <dbReference type="EMBL" id="CAG7829424.1"/>
    </source>
</evidence>
<organism evidence="2 3">
    <name type="scientific">Allacma fusca</name>
    <dbReference type="NCBI Taxonomy" id="39272"/>
    <lineage>
        <taxon>Eukaryota</taxon>
        <taxon>Metazoa</taxon>
        <taxon>Ecdysozoa</taxon>
        <taxon>Arthropoda</taxon>
        <taxon>Hexapoda</taxon>
        <taxon>Collembola</taxon>
        <taxon>Symphypleona</taxon>
        <taxon>Sminthuridae</taxon>
        <taxon>Allacma</taxon>
    </lineage>
</organism>
<proteinExistence type="predicted"/>
<keyword evidence="1" id="KW-0812">Transmembrane</keyword>
<protein>
    <submittedName>
        <fullName evidence="2">Uncharacterized protein</fullName>
    </submittedName>
</protein>
<evidence type="ECO:0000256" key="1">
    <source>
        <dbReference type="SAM" id="Phobius"/>
    </source>
</evidence>
<name>A0A8J2PQG7_9HEXA</name>
<dbReference type="EMBL" id="CAJVCH010551436">
    <property type="protein sequence ID" value="CAG7829424.1"/>
    <property type="molecule type" value="Genomic_DNA"/>
</dbReference>
<reference evidence="2" key="1">
    <citation type="submission" date="2021-06" db="EMBL/GenBank/DDBJ databases">
        <authorList>
            <person name="Hodson N. C."/>
            <person name="Mongue J. A."/>
            <person name="Jaron S. K."/>
        </authorList>
    </citation>
    <scope>NUCLEOTIDE SEQUENCE</scope>
</reference>
<gene>
    <name evidence="2" type="ORF">AFUS01_LOCUS39287</name>
</gene>
<accession>A0A8J2PQG7</accession>
<dbReference type="AlphaFoldDB" id="A0A8J2PQG7"/>
<keyword evidence="1" id="KW-0472">Membrane</keyword>
<keyword evidence="1" id="KW-1133">Transmembrane helix</keyword>
<dbReference type="Proteomes" id="UP000708208">
    <property type="component" value="Unassembled WGS sequence"/>
</dbReference>
<comment type="caution">
    <text evidence="2">The sequence shown here is derived from an EMBL/GenBank/DDBJ whole genome shotgun (WGS) entry which is preliminary data.</text>
</comment>
<sequence>MQGNCTFYKSCWNCLQDNCTWLRYSGKVNFAECHNPSENVPGIIGSTIITFVKNLNSCKHYTAGEIPGANQMDSVGKMLISARHNREREAYLQESMMVIGAVLLILILLLLAGLLYCIFQALYNDRLVGSTQPIFFKLLLMRKEDRQPIVSSEAKSTNDMI</sequence>
<evidence type="ECO:0000313" key="3">
    <source>
        <dbReference type="Proteomes" id="UP000708208"/>
    </source>
</evidence>